<evidence type="ECO:0000313" key="11">
    <source>
        <dbReference type="EMBL" id="GAA95676.1"/>
    </source>
</evidence>
<feature type="region of interest" description="Disordered" evidence="9">
    <location>
        <begin position="1"/>
        <end position="101"/>
    </location>
</feature>
<gene>
    <name evidence="11" type="primary">Mo02333</name>
    <name evidence="11" type="ORF">E5Q_02333</name>
</gene>
<feature type="compositionally biased region" description="Low complexity" evidence="9">
    <location>
        <begin position="207"/>
        <end position="216"/>
    </location>
</feature>
<keyword evidence="5" id="KW-0571">Peptide transport</keyword>
<keyword evidence="6" id="KW-0653">Protein transport</keyword>
<feature type="compositionally biased region" description="Low complexity" evidence="9">
    <location>
        <begin position="80"/>
        <end position="91"/>
    </location>
</feature>
<feature type="transmembrane region" description="Helical" evidence="10">
    <location>
        <begin position="923"/>
        <end position="941"/>
    </location>
</feature>
<dbReference type="eggNOG" id="KOG2262">
    <property type="taxonomic scope" value="Eukaryota"/>
</dbReference>
<evidence type="ECO:0000256" key="10">
    <source>
        <dbReference type="SAM" id="Phobius"/>
    </source>
</evidence>
<dbReference type="NCBIfam" id="TIGR00728">
    <property type="entry name" value="OPT_sfam"/>
    <property type="match status" value="1"/>
</dbReference>
<feature type="compositionally biased region" description="Low complexity" evidence="9">
    <location>
        <begin position="161"/>
        <end position="171"/>
    </location>
</feature>
<feature type="transmembrane region" description="Helical" evidence="10">
    <location>
        <begin position="691"/>
        <end position="710"/>
    </location>
</feature>
<comment type="subcellular location">
    <subcellularLocation>
        <location evidence="1">Membrane</location>
        <topology evidence="1">Multi-pass membrane protein</topology>
    </subcellularLocation>
</comment>
<evidence type="ECO:0000256" key="9">
    <source>
        <dbReference type="SAM" id="MobiDB-lite"/>
    </source>
</evidence>
<dbReference type="FunCoup" id="G7DYL6">
    <property type="interactions" value="57"/>
</dbReference>
<evidence type="ECO:0000256" key="2">
    <source>
        <dbReference type="ARBA" id="ARBA00008807"/>
    </source>
</evidence>
<feature type="transmembrane region" description="Helical" evidence="10">
    <location>
        <begin position="743"/>
        <end position="763"/>
    </location>
</feature>
<feature type="region of interest" description="Disordered" evidence="9">
    <location>
        <begin position="1058"/>
        <end position="1083"/>
    </location>
</feature>
<proteinExistence type="inferred from homology"/>
<feature type="region of interest" description="Disordered" evidence="9">
    <location>
        <begin position="116"/>
        <end position="343"/>
    </location>
</feature>
<feature type="transmembrane region" description="Helical" evidence="10">
    <location>
        <begin position="544"/>
        <end position="566"/>
    </location>
</feature>
<dbReference type="HOGENOM" id="CLU_004965_2_1_1"/>
<dbReference type="InterPro" id="IPR004813">
    <property type="entry name" value="OPT"/>
</dbReference>
<dbReference type="InParanoid" id="G7DYL6"/>
<feature type="transmembrane region" description="Helical" evidence="10">
    <location>
        <begin position="970"/>
        <end position="986"/>
    </location>
</feature>
<feature type="transmembrane region" description="Helical" evidence="10">
    <location>
        <begin position="480"/>
        <end position="498"/>
    </location>
</feature>
<keyword evidence="3" id="KW-0813">Transport</keyword>
<feature type="compositionally biased region" description="Polar residues" evidence="9">
    <location>
        <begin position="313"/>
        <end position="322"/>
    </location>
</feature>
<evidence type="ECO:0000256" key="1">
    <source>
        <dbReference type="ARBA" id="ARBA00004141"/>
    </source>
</evidence>
<feature type="transmembrane region" description="Helical" evidence="10">
    <location>
        <begin position="357"/>
        <end position="379"/>
    </location>
</feature>
<feature type="compositionally biased region" description="Low complexity" evidence="9">
    <location>
        <begin position="224"/>
        <end position="234"/>
    </location>
</feature>
<dbReference type="NCBIfam" id="TIGR00727">
    <property type="entry name" value="ISP4_OPT"/>
    <property type="match status" value="1"/>
</dbReference>
<keyword evidence="7 10" id="KW-1133">Transmembrane helix</keyword>
<evidence type="ECO:0000313" key="12">
    <source>
        <dbReference type="Proteomes" id="UP000009131"/>
    </source>
</evidence>
<feature type="transmembrane region" description="Helical" evidence="10">
    <location>
        <begin position="447"/>
        <end position="468"/>
    </location>
</feature>
<reference evidence="11 12" key="2">
    <citation type="journal article" date="2012" name="Open Biol.">
        <title>Characteristics of nucleosomes and linker DNA regions on the genome of the basidiomycete Mixia osmundae revealed by mono- and dinucleosome mapping.</title>
        <authorList>
            <person name="Nishida H."/>
            <person name="Kondo S."/>
            <person name="Matsumoto T."/>
            <person name="Suzuki Y."/>
            <person name="Yoshikawa H."/>
            <person name="Taylor T.D."/>
            <person name="Sugiyama J."/>
        </authorList>
    </citation>
    <scope>NUCLEOTIDE SEQUENCE [LARGE SCALE GENOMIC DNA]</scope>
    <source>
        <strain evidence="12">CBS 9802 / IAM 14324 / JCM 22182 / KY 12970</strain>
    </source>
</reference>
<feature type="transmembrane region" description="Helical" evidence="10">
    <location>
        <begin position="578"/>
        <end position="596"/>
    </location>
</feature>
<sequence>MSRPVTSGGAQAGTFGERQAAIGDPAGIDAHEPGHTADSMRVGPPQAGPPSHAESSRVPDASTPIAEDNHEDMGMFSFVPPGSAGSALSPPVTSESTAQRKVTRNAYTPQFAHVWQPPDTQQSLSSAALASLQQTSPAVSSDARPTSDGHFQYAPPSTGYSISASSPPTSSQGRVGLSPAAAIAAAYTKRRSRPEALFESPESRVKASAPSSADSDGPQRRRSPYAYPQSPQYPIDNPYDHSSDIIAASSPPDTGNYSDYSHAYPPGTGVHARTNGQAVRQYSDNTFGGVDSADSKNDSKTRHGSQGDLFKSDSLNTQNQIPTVDGAYPEGMEEEDSPYPEVRASVSNYDDPEMPCITFRSITLGLFFVVVCGSLNLFFQLRYPSPYITPIFVQICSYPFGKLFAAVLPSRSFELPKWLVRLCARCGYVTTRCSLNPGPFNVKEHSVIIIMANAATAPVYALSLSLVLDKYYNTPKGIGFAFLISLSTQLCGFAFAGLCRKFLVIPASMIWPPNLVVCTLLNTFHAEDDDGSDGRMTRYRFFSLIFGGAIIYYFFPGFIFQALSAFSWVCWIAPNNVIVNQLFGVGSGLGMGLFTFDWSQIAYIGSPLIVPFWASMNIIAGFLFFFWFLTPLLYYTNKLNFAYFPISTASLFDRFGEPYNVSAVLMPGTVQLDVAAYEAYSPLYMTASFTMLYTVAFAISTATLVHALLYHGPAILARLKGIRSEEEDVHAKLMRNYPEVPDWWYAIYLLIFFVVSIITIEVYDTGMPVWALVIAFALPALYIVPIGFILAVTAQQISTNLISEIIPGYLLAGRPVANMVFKVFSVQSLLAGSSFVQDLKLGHYMKVPPRATFMVQIIATVAACLVQTGVQQWMIDNVPDLCSSAQDQRFICPRVGVFFSSSVVWGLIGPARQFSVGSFYNGISYAALAGVFAPVIPWLLMRKYPNSWLRYVSVPVFLTGTSQIPPATGINYSSWFIFAFIFQYWIRRRRFRWWSKYNFVLSAALEGGTILGTLFVFFCLQYPRNGTIAINWWGNDVFTKTLDWQGVTYRNAPESGIPNSNLHVDRTTGESPSLLGKTQLPTH</sequence>
<dbReference type="AlphaFoldDB" id="G7DYL6"/>
<name>G7DYL6_MIXOS</name>
<evidence type="ECO:0000256" key="3">
    <source>
        <dbReference type="ARBA" id="ARBA00022448"/>
    </source>
</evidence>
<dbReference type="Pfam" id="PF03169">
    <property type="entry name" value="OPT"/>
    <property type="match status" value="1"/>
</dbReference>
<keyword evidence="12" id="KW-1185">Reference proteome</keyword>
<evidence type="ECO:0000256" key="8">
    <source>
        <dbReference type="ARBA" id="ARBA00023136"/>
    </source>
</evidence>
<evidence type="ECO:0000256" key="7">
    <source>
        <dbReference type="ARBA" id="ARBA00022989"/>
    </source>
</evidence>
<dbReference type="InterPro" id="IPR004648">
    <property type="entry name" value="Oligpept_transpt"/>
</dbReference>
<feature type="compositionally biased region" description="Low complexity" evidence="9">
    <location>
        <begin position="121"/>
        <end position="134"/>
    </location>
</feature>
<dbReference type="GO" id="GO:0015031">
    <property type="term" value="P:protein transport"/>
    <property type="evidence" value="ECO:0007669"/>
    <property type="project" value="UniProtKB-KW"/>
</dbReference>
<feature type="transmembrane region" description="Helical" evidence="10">
    <location>
        <begin position="769"/>
        <end position="794"/>
    </location>
</feature>
<dbReference type="EMBL" id="BABT02000062">
    <property type="protein sequence ID" value="GAA95676.1"/>
    <property type="molecule type" value="Genomic_DNA"/>
</dbReference>
<feature type="transmembrane region" description="Helical" evidence="10">
    <location>
        <begin position="998"/>
        <end position="1018"/>
    </location>
</feature>
<feature type="compositionally biased region" description="Polar residues" evidence="9">
    <location>
        <begin position="92"/>
        <end position="101"/>
    </location>
</feature>
<feature type="transmembrane region" description="Helical" evidence="10">
    <location>
        <begin position="608"/>
        <end position="629"/>
    </location>
</feature>
<feature type="compositionally biased region" description="Polar residues" evidence="9">
    <location>
        <begin position="274"/>
        <end position="286"/>
    </location>
</feature>
<comment type="similarity">
    <text evidence="2">Belongs to the oligopeptide OPT transporter family.</text>
</comment>
<dbReference type="GO" id="GO:0016020">
    <property type="term" value="C:membrane"/>
    <property type="evidence" value="ECO:0007669"/>
    <property type="project" value="UniProtKB-SubCell"/>
</dbReference>
<dbReference type="PANTHER" id="PTHR22601">
    <property type="entry name" value="ISP4 LIKE PROTEIN"/>
    <property type="match status" value="1"/>
</dbReference>
<comment type="caution">
    <text evidence="11">The sequence shown here is derived from an EMBL/GenBank/DDBJ whole genome shotgun (WGS) entry which is preliminary data.</text>
</comment>
<feature type="compositionally biased region" description="Basic and acidic residues" evidence="9">
    <location>
        <begin position="193"/>
        <end position="205"/>
    </location>
</feature>
<protein>
    <recommendedName>
        <fullName evidence="13">OPT family small oligopeptide transporter</fullName>
    </recommendedName>
</protein>
<evidence type="ECO:0008006" key="13">
    <source>
        <dbReference type="Google" id="ProtNLM"/>
    </source>
</evidence>
<accession>G7DYL6</accession>
<reference evidence="11 12" key="1">
    <citation type="journal article" date="2011" name="J. Gen. Appl. Microbiol.">
        <title>Draft genome sequencing of the enigmatic basidiomycete Mixia osmundae.</title>
        <authorList>
            <person name="Nishida H."/>
            <person name="Nagatsuka Y."/>
            <person name="Sugiyama J."/>
        </authorList>
    </citation>
    <scope>NUCLEOTIDE SEQUENCE [LARGE SCALE GENOMIC DNA]</scope>
    <source>
        <strain evidence="12">CBS 9802 / IAM 14324 / JCM 22182 / KY 12970</strain>
    </source>
</reference>
<feature type="transmembrane region" description="Helical" evidence="10">
    <location>
        <begin position="851"/>
        <end position="870"/>
    </location>
</feature>
<evidence type="ECO:0000256" key="5">
    <source>
        <dbReference type="ARBA" id="ARBA00022856"/>
    </source>
</evidence>
<evidence type="ECO:0000256" key="4">
    <source>
        <dbReference type="ARBA" id="ARBA00022692"/>
    </source>
</evidence>
<keyword evidence="4 10" id="KW-0812">Transmembrane</keyword>
<organism evidence="11 12">
    <name type="scientific">Mixia osmundae (strain CBS 9802 / IAM 14324 / JCM 22182 / KY 12970)</name>
    <dbReference type="NCBI Taxonomy" id="764103"/>
    <lineage>
        <taxon>Eukaryota</taxon>
        <taxon>Fungi</taxon>
        <taxon>Dikarya</taxon>
        <taxon>Basidiomycota</taxon>
        <taxon>Pucciniomycotina</taxon>
        <taxon>Mixiomycetes</taxon>
        <taxon>Mixiales</taxon>
        <taxon>Mixiaceae</taxon>
        <taxon>Mixia</taxon>
    </lineage>
</organism>
<dbReference type="OrthoDB" id="9986677at2759"/>
<dbReference type="Proteomes" id="UP000009131">
    <property type="component" value="Unassembled WGS sequence"/>
</dbReference>
<dbReference type="GO" id="GO:0035673">
    <property type="term" value="F:oligopeptide transmembrane transporter activity"/>
    <property type="evidence" value="ECO:0007669"/>
    <property type="project" value="InterPro"/>
</dbReference>
<feature type="transmembrane region" description="Helical" evidence="10">
    <location>
        <begin position="891"/>
        <end position="911"/>
    </location>
</feature>
<evidence type="ECO:0000256" key="6">
    <source>
        <dbReference type="ARBA" id="ARBA00022927"/>
    </source>
</evidence>
<keyword evidence="8 10" id="KW-0472">Membrane</keyword>